<protein>
    <recommendedName>
        <fullName evidence="2">WW domain-containing protein</fullName>
    </recommendedName>
</protein>
<feature type="region of interest" description="Disordered" evidence="1">
    <location>
        <begin position="97"/>
        <end position="116"/>
    </location>
</feature>
<dbReference type="PROSITE" id="PS50020">
    <property type="entry name" value="WW_DOMAIN_2"/>
    <property type="match status" value="4"/>
</dbReference>
<feature type="domain" description="WW" evidence="2">
    <location>
        <begin position="1"/>
        <end position="31"/>
    </location>
</feature>
<evidence type="ECO:0000259" key="2">
    <source>
        <dbReference type="PROSITE" id="PS50020"/>
    </source>
</evidence>
<feature type="region of interest" description="Disordered" evidence="1">
    <location>
        <begin position="19"/>
        <end position="72"/>
    </location>
</feature>
<comment type="caution">
    <text evidence="3">The sequence shown here is derived from an EMBL/GenBank/DDBJ whole genome shotgun (WGS) entry which is preliminary data.</text>
</comment>
<reference evidence="3 4" key="1">
    <citation type="submission" date="2019-07" db="EMBL/GenBank/DDBJ databases">
        <title>Genomics analysis of Aphanomyces spp. identifies a new class of oomycete effector associated with host adaptation.</title>
        <authorList>
            <person name="Gaulin E."/>
        </authorList>
    </citation>
    <scope>NUCLEOTIDE SEQUENCE [LARGE SCALE GENOMIC DNA]</scope>
    <source>
        <strain evidence="3 4">ATCC 201684</strain>
    </source>
</reference>
<dbReference type="CDD" id="cd00201">
    <property type="entry name" value="WW"/>
    <property type="match status" value="3"/>
</dbReference>
<dbReference type="AlphaFoldDB" id="A0A6G0W7C9"/>
<dbReference type="PANTHER" id="PTHR47852:SF2">
    <property type="entry name" value="WW DOMAIN-CONTAINING PROTEIN"/>
    <property type="match status" value="1"/>
</dbReference>
<dbReference type="VEuPathDB" id="FungiDB:AeMF1_017989"/>
<proteinExistence type="predicted"/>
<name>A0A6G0W7C9_9STRA</name>
<dbReference type="SUPFAM" id="SSF51045">
    <property type="entry name" value="WW domain"/>
    <property type="match status" value="3"/>
</dbReference>
<evidence type="ECO:0000313" key="3">
    <source>
        <dbReference type="EMBL" id="KAF0723150.1"/>
    </source>
</evidence>
<dbReference type="Pfam" id="PF00397">
    <property type="entry name" value="WW"/>
    <property type="match status" value="3"/>
</dbReference>
<dbReference type="EMBL" id="VJMJ01000314">
    <property type="protein sequence ID" value="KAF0723150.1"/>
    <property type="molecule type" value="Genomic_DNA"/>
</dbReference>
<organism evidence="3 4">
    <name type="scientific">Aphanomyces euteiches</name>
    <dbReference type="NCBI Taxonomy" id="100861"/>
    <lineage>
        <taxon>Eukaryota</taxon>
        <taxon>Sar</taxon>
        <taxon>Stramenopiles</taxon>
        <taxon>Oomycota</taxon>
        <taxon>Saprolegniomycetes</taxon>
        <taxon>Saprolegniales</taxon>
        <taxon>Verrucalvaceae</taxon>
        <taxon>Aphanomyces</taxon>
    </lineage>
</organism>
<sequence length="394" mass="43897">MAWVRHLDEDSSRFYYYNEATGETTWTEPEGYTGEGSSRSGGAGAQSGAASQQHDASNSSNQAGEEDDDGALWVKYIDPSTKKTYYADMKSGRTRWDQPAFYTSDQGEDDDDEDETNMEEEYAFGAVTTATTSSTSDAVAPSQTPDFIRYVDATTNVPYYYNTKTKETQWDAPPADAVIQDQQTDATATAVTGSAKYQEWLNKVANVPAAKVAAANASNASDPVNRLNSILGGSTETYRWQQHFDAKTQRYYYYDTQTGTTQWEPPAEGAVAAGSADWVPADVPQGDNANGGPVTEQNEYTMVAQMNLLNGRFAGSGQAGDMTTNSYFQRQGIPTDKAGRQMANFFDLSSFEANRAEAKRIKEELKTKNINWRKYNEEKKRKRHRIRNKWMYED</sequence>
<feature type="compositionally biased region" description="Low complexity" evidence="1">
    <location>
        <begin position="46"/>
        <end position="57"/>
    </location>
</feature>
<gene>
    <name evidence="3" type="ORF">Ae201684_017897</name>
</gene>
<dbReference type="InterPro" id="IPR001202">
    <property type="entry name" value="WW_dom"/>
</dbReference>
<accession>A0A6G0W7C9</accession>
<feature type="compositionally biased region" description="Acidic residues" evidence="1">
    <location>
        <begin position="106"/>
        <end position="116"/>
    </location>
</feature>
<feature type="domain" description="WW" evidence="2">
    <location>
        <begin position="240"/>
        <end position="268"/>
    </location>
</feature>
<dbReference type="InterPro" id="IPR036020">
    <property type="entry name" value="WW_dom_sf"/>
</dbReference>
<dbReference type="PROSITE" id="PS01159">
    <property type="entry name" value="WW_DOMAIN_1"/>
    <property type="match status" value="3"/>
</dbReference>
<evidence type="ECO:0000256" key="1">
    <source>
        <dbReference type="SAM" id="MobiDB-lite"/>
    </source>
</evidence>
<feature type="domain" description="WW" evidence="2">
    <location>
        <begin position="158"/>
        <end position="175"/>
    </location>
</feature>
<dbReference type="PANTHER" id="PTHR47852">
    <property type="entry name" value="OS06G0298400 PROTEIN"/>
    <property type="match status" value="1"/>
</dbReference>
<evidence type="ECO:0000313" key="4">
    <source>
        <dbReference type="Proteomes" id="UP000481153"/>
    </source>
</evidence>
<feature type="domain" description="WW" evidence="2">
    <location>
        <begin position="73"/>
        <end position="101"/>
    </location>
</feature>
<dbReference type="Proteomes" id="UP000481153">
    <property type="component" value="Unassembled WGS sequence"/>
</dbReference>
<dbReference type="Gene3D" id="2.20.70.10">
    <property type="match status" value="3"/>
</dbReference>
<dbReference type="SMART" id="SM00456">
    <property type="entry name" value="WW"/>
    <property type="match status" value="4"/>
</dbReference>
<keyword evidence="4" id="KW-1185">Reference proteome</keyword>